<keyword evidence="4" id="KW-0378">Hydrolase</keyword>
<dbReference type="PROSITE" id="PS50853">
    <property type="entry name" value="FN3"/>
    <property type="match status" value="1"/>
</dbReference>
<dbReference type="SUPFAM" id="SSF56024">
    <property type="entry name" value="Phospholipase D/nuclease"/>
    <property type="match status" value="2"/>
</dbReference>
<feature type="domain" description="PLD phosphodiesterase" evidence="8">
    <location>
        <begin position="597"/>
        <end position="630"/>
    </location>
</feature>
<feature type="signal peptide" evidence="7">
    <location>
        <begin position="1"/>
        <end position="21"/>
    </location>
</feature>
<accession>A0ABS0L151</accession>
<dbReference type="InterPro" id="IPR001736">
    <property type="entry name" value="PLipase_D/transphosphatidylase"/>
</dbReference>
<reference evidence="10 11" key="1">
    <citation type="submission" date="2020-11" db="EMBL/GenBank/DDBJ databases">
        <title>Hymenobacter sp.</title>
        <authorList>
            <person name="Kim M.K."/>
        </authorList>
    </citation>
    <scope>NUCLEOTIDE SEQUENCE [LARGE SCALE GENOMIC DNA]</scope>
    <source>
        <strain evidence="10 11">BT594</strain>
    </source>
</reference>
<evidence type="ECO:0000259" key="9">
    <source>
        <dbReference type="PROSITE" id="PS50853"/>
    </source>
</evidence>
<dbReference type="Proteomes" id="UP000601099">
    <property type="component" value="Unassembled WGS sequence"/>
</dbReference>
<dbReference type="Pfam" id="PF18962">
    <property type="entry name" value="Por_Secre_tail"/>
    <property type="match status" value="1"/>
</dbReference>
<feature type="domain" description="PLD phosphodiesterase" evidence="8">
    <location>
        <begin position="420"/>
        <end position="454"/>
    </location>
</feature>
<evidence type="ECO:0000256" key="1">
    <source>
        <dbReference type="ARBA" id="ARBA00000798"/>
    </source>
</evidence>
<gene>
    <name evidence="10" type="ORF">I5L79_09810</name>
</gene>
<evidence type="ECO:0000256" key="4">
    <source>
        <dbReference type="ARBA" id="ARBA00022801"/>
    </source>
</evidence>
<dbReference type="RefSeq" id="WP_196954872.1">
    <property type="nucleotide sequence ID" value="NZ_JADWYK010000005.1"/>
</dbReference>
<dbReference type="NCBIfam" id="TIGR04183">
    <property type="entry name" value="Por_Secre_tail"/>
    <property type="match status" value="1"/>
</dbReference>
<name>A0ABS0L151_9BACT</name>
<dbReference type="SMART" id="SM00155">
    <property type="entry name" value="PLDc"/>
    <property type="match status" value="2"/>
</dbReference>
<proteinExistence type="inferred from homology"/>
<organism evidence="10 11">
    <name type="scientific">Hymenobacter guriensis</name>
    <dbReference type="NCBI Taxonomy" id="2793065"/>
    <lineage>
        <taxon>Bacteria</taxon>
        <taxon>Pseudomonadati</taxon>
        <taxon>Bacteroidota</taxon>
        <taxon>Cytophagia</taxon>
        <taxon>Cytophagales</taxon>
        <taxon>Hymenobacteraceae</taxon>
        <taxon>Hymenobacter</taxon>
    </lineage>
</organism>
<dbReference type="EC" id="3.1.4.4" evidence="3"/>
<dbReference type="PANTHER" id="PTHR43856:SF1">
    <property type="entry name" value="MITOCHONDRIAL CARDIOLIPIN HYDROLASE"/>
    <property type="match status" value="1"/>
</dbReference>
<comment type="caution">
    <text evidence="10">The sequence shown here is derived from an EMBL/GenBank/DDBJ whole genome shotgun (WGS) entry which is preliminary data.</text>
</comment>
<dbReference type="InterPro" id="IPR003961">
    <property type="entry name" value="FN3_dom"/>
</dbReference>
<evidence type="ECO:0000259" key="8">
    <source>
        <dbReference type="PROSITE" id="PS50035"/>
    </source>
</evidence>
<feature type="chain" id="PRO_5045523484" description="phospholipase D" evidence="7">
    <location>
        <begin position="22"/>
        <end position="763"/>
    </location>
</feature>
<dbReference type="Pfam" id="PF13091">
    <property type="entry name" value="PLDc_2"/>
    <property type="match status" value="2"/>
</dbReference>
<dbReference type="CDD" id="cd04486">
    <property type="entry name" value="YhcR_OBF_like"/>
    <property type="match status" value="1"/>
</dbReference>
<evidence type="ECO:0000256" key="2">
    <source>
        <dbReference type="ARBA" id="ARBA00008664"/>
    </source>
</evidence>
<comment type="catalytic activity">
    <reaction evidence="1">
        <text>a 1,2-diacyl-sn-glycero-3-phosphocholine + H2O = a 1,2-diacyl-sn-glycero-3-phosphate + choline + H(+)</text>
        <dbReference type="Rhea" id="RHEA:14445"/>
        <dbReference type="ChEBI" id="CHEBI:15354"/>
        <dbReference type="ChEBI" id="CHEBI:15377"/>
        <dbReference type="ChEBI" id="CHEBI:15378"/>
        <dbReference type="ChEBI" id="CHEBI:57643"/>
        <dbReference type="ChEBI" id="CHEBI:58608"/>
        <dbReference type="EC" id="3.1.4.4"/>
    </reaction>
</comment>
<sequence length="763" mass="81106">MKKFTLLALLCGGLASQPLLAQSVSTIAEARAGGAGKTVTVRGIVTNGPELGVIRYLQDKEAGLAAYSASAAGFNTLVPGDSIEITGTLKDYNGLLEMDPVTSVEKLASGKTVTPVTVSAAQASTVFAEAYESRLVRIDGNSSVQTSTGAAFATFGGNTNYRLNGQTSLAFRTNNASTGVTGIVGKPAPAGQFDIIGIMSQFTSSGSGGYQLLPRLYADFRLGGTPNLTAQPMATSLTKTGFTVVFSTENPGTTKVEYGLTPTLGKQVETTTATTTHSTDLTNLEAGRIYYVRVSSTNAVGTTTSGIVPMATVSNSTGDIKVYFNRSVDVTKALPGNAAQMLSFANDDTLIKYIERARKTIDLAAYSFNMTGIKNIPEALNAAFARGVRVRVVYNTESGVAPEGILALNAGIGKLGRNTARNIMHNKFLIFDAEDENPNKAIVWTGSMNLTGGQMNTDPNSAVIVQDQTLARTYQIEFEEMFGSSTDKPGAGKFGPDKQDNTPHHFLIGGRQVEQYFSPSDNVNTRLLETIGTADHDLHAGTMLITRSDLVNAIRERVEANGIKECTEVLVDNKTDGPDQFASLTALLGDRAQVYTQEGIFHHKYVLVDAGAPESDPTTWVGSHNWSNSAANGNDENTLVIHDNLITNQYYQEFAARMAGQTVKVPLCQFVVTGTKGGKLTQQGLQVYPNPAHGSFSLKLAQSKARTATITLRDATGREVLTLTKPLSAGQDLSVDATGLRPGLYLVQVVTPEATQVSRVVVQ</sequence>
<evidence type="ECO:0000256" key="3">
    <source>
        <dbReference type="ARBA" id="ARBA00012027"/>
    </source>
</evidence>
<comment type="similarity">
    <text evidence="2">Belongs to the phospholipase D family.</text>
</comment>
<dbReference type="PROSITE" id="PS50035">
    <property type="entry name" value="PLD"/>
    <property type="match status" value="2"/>
</dbReference>
<dbReference type="InterPro" id="IPR025202">
    <property type="entry name" value="PLD-like_dom"/>
</dbReference>
<protein>
    <recommendedName>
        <fullName evidence="3">phospholipase D</fullName>
        <ecNumber evidence="3">3.1.4.4</ecNumber>
    </recommendedName>
</protein>
<keyword evidence="7" id="KW-0732">Signal</keyword>
<evidence type="ECO:0000313" key="11">
    <source>
        <dbReference type="Proteomes" id="UP000601099"/>
    </source>
</evidence>
<dbReference type="InterPro" id="IPR026444">
    <property type="entry name" value="Secre_tail"/>
</dbReference>
<keyword evidence="5" id="KW-0442">Lipid degradation</keyword>
<dbReference type="Gene3D" id="3.30.870.10">
    <property type="entry name" value="Endonuclease Chain A"/>
    <property type="match status" value="2"/>
</dbReference>
<dbReference type="InterPro" id="IPR013783">
    <property type="entry name" value="Ig-like_fold"/>
</dbReference>
<dbReference type="Gene3D" id="2.60.40.10">
    <property type="entry name" value="Immunoglobulins"/>
    <property type="match status" value="1"/>
</dbReference>
<dbReference type="EMBL" id="JADWYK010000005">
    <property type="protein sequence ID" value="MBG8553842.1"/>
    <property type="molecule type" value="Genomic_DNA"/>
</dbReference>
<keyword evidence="6" id="KW-0443">Lipid metabolism</keyword>
<keyword evidence="11" id="KW-1185">Reference proteome</keyword>
<evidence type="ECO:0000256" key="5">
    <source>
        <dbReference type="ARBA" id="ARBA00022963"/>
    </source>
</evidence>
<dbReference type="PANTHER" id="PTHR43856">
    <property type="entry name" value="CARDIOLIPIN HYDROLASE"/>
    <property type="match status" value="1"/>
</dbReference>
<evidence type="ECO:0000256" key="6">
    <source>
        <dbReference type="ARBA" id="ARBA00023098"/>
    </source>
</evidence>
<evidence type="ECO:0000313" key="10">
    <source>
        <dbReference type="EMBL" id="MBG8553842.1"/>
    </source>
</evidence>
<feature type="domain" description="Fibronectin type-III" evidence="9">
    <location>
        <begin position="228"/>
        <end position="320"/>
    </location>
</feature>
<dbReference type="InterPro" id="IPR051406">
    <property type="entry name" value="PLD_domain"/>
</dbReference>
<evidence type="ECO:0000256" key="7">
    <source>
        <dbReference type="SAM" id="SignalP"/>
    </source>
</evidence>